<feature type="compositionally biased region" description="Polar residues" evidence="1">
    <location>
        <begin position="1"/>
        <end position="14"/>
    </location>
</feature>
<dbReference type="AlphaFoldDB" id="A0A5C3DY38"/>
<dbReference type="Proteomes" id="UP000324022">
    <property type="component" value="Unassembled WGS sequence"/>
</dbReference>
<keyword evidence="3" id="KW-1185">Reference proteome</keyword>
<reference evidence="2 3" key="1">
    <citation type="submission" date="2018-03" db="EMBL/GenBank/DDBJ databases">
        <authorList>
            <person name="Guldener U."/>
        </authorList>
    </citation>
    <scope>NUCLEOTIDE SEQUENCE [LARGE SCALE GENOMIC DNA]</scope>
    <source>
        <strain evidence="2 3">NBRC100155</strain>
    </source>
</reference>
<feature type="region of interest" description="Disordered" evidence="1">
    <location>
        <begin position="1"/>
        <end position="58"/>
    </location>
</feature>
<dbReference type="EMBL" id="OOIN01000005">
    <property type="protein sequence ID" value="SPO23135.1"/>
    <property type="molecule type" value="Genomic_DNA"/>
</dbReference>
<sequence>MTDWRTSMQATQAELRTDRRTGKRQRADDRRISTKSGEPQIQPNPEATSETGPVKPSGELRCATQRVCSAESVSNSPQATQRFHRHSCLGALSPSFPHRDSSISWHHVPQSWP</sequence>
<name>A0A5C3DY38_9BASI</name>
<gene>
    <name evidence="2" type="ORF">UTRI_01813</name>
</gene>
<evidence type="ECO:0000313" key="2">
    <source>
        <dbReference type="EMBL" id="SPO23135.1"/>
    </source>
</evidence>
<evidence type="ECO:0000256" key="1">
    <source>
        <dbReference type="SAM" id="MobiDB-lite"/>
    </source>
</evidence>
<proteinExistence type="predicted"/>
<feature type="compositionally biased region" description="Basic and acidic residues" evidence="1">
    <location>
        <begin position="15"/>
        <end position="32"/>
    </location>
</feature>
<feature type="region of interest" description="Disordered" evidence="1">
    <location>
        <begin position="90"/>
        <end position="113"/>
    </location>
</feature>
<feature type="compositionally biased region" description="Polar residues" evidence="1">
    <location>
        <begin position="34"/>
        <end position="51"/>
    </location>
</feature>
<evidence type="ECO:0000313" key="3">
    <source>
        <dbReference type="Proteomes" id="UP000324022"/>
    </source>
</evidence>
<protein>
    <submittedName>
        <fullName evidence="2">Uncharacterized protein</fullName>
    </submittedName>
</protein>
<accession>A0A5C3DY38</accession>
<organism evidence="2 3">
    <name type="scientific">Ustilago trichophora</name>
    <dbReference type="NCBI Taxonomy" id="86804"/>
    <lineage>
        <taxon>Eukaryota</taxon>
        <taxon>Fungi</taxon>
        <taxon>Dikarya</taxon>
        <taxon>Basidiomycota</taxon>
        <taxon>Ustilaginomycotina</taxon>
        <taxon>Ustilaginomycetes</taxon>
        <taxon>Ustilaginales</taxon>
        <taxon>Ustilaginaceae</taxon>
        <taxon>Ustilago</taxon>
    </lineage>
</organism>